<feature type="compositionally biased region" description="Low complexity" evidence="2">
    <location>
        <begin position="309"/>
        <end position="320"/>
    </location>
</feature>
<dbReference type="Proteomes" id="UP000081671">
    <property type="component" value="Unplaced"/>
</dbReference>
<reference evidence="5" key="1">
    <citation type="submission" date="2025-08" db="UniProtKB">
        <authorList>
            <consortium name="RefSeq"/>
        </authorList>
    </citation>
    <scope>IDENTIFICATION</scope>
    <source>
        <tissue evidence="5">Kidney</tissue>
    </source>
</reference>
<evidence type="ECO:0000313" key="5">
    <source>
        <dbReference type="RefSeq" id="XP_012875229.1"/>
    </source>
</evidence>
<dbReference type="AlphaFoldDB" id="A0A1S3FGQ7"/>
<evidence type="ECO:0000313" key="4">
    <source>
        <dbReference type="Proteomes" id="UP000081671"/>
    </source>
</evidence>
<feature type="region of interest" description="Disordered" evidence="2">
    <location>
        <begin position="309"/>
        <end position="351"/>
    </location>
</feature>
<accession>A0A1S3FGQ7</accession>
<dbReference type="RefSeq" id="XP_012875229.1">
    <property type="nucleotide sequence ID" value="XM_013019775.1"/>
</dbReference>
<dbReference type="PANTHER" id="PTHR23095:SF18">
    <property type="entry name" value="ZINC FINGER CCHC DOMAIN-CONTAINING PROTEIN 12"/>
    <property type="match status" value="1"/>
</dbReference>
<feature type="domain" description="CCHC-type" evidence="3">
    <location>
        <begin position="336"/>
        <end position="349"/>
    </location>
</feature>
<dbReference type="PROSITE" id="PS50158">
    <property type="entry name" value="ZF_CCHC"/>
    <property type="match status" value="1"/>
</dbReference>
<dbReference type="InterPro" id="IPR048270">
    <property type="entry name" value="PNMA_C"/>
</dbReference>
<dbReference type="GeneID" id="105988228"/>
<dbReference type="FunCoup" id="A0A1S3FGQ7">
    <property type="interactions" value="388"/>
</dbReference>
<dbReference type="KEGG" id="dord:105988228"/>
<organism evidence="4 5">
    <name type="scientific">Dipodomys ordii</name>
    <name type="common">Ord's kangaroo rat</name>
    <dbReference type="NCBI Taxonomy" id="10020"/>
    <lineage>
        <taxon>Eukaryota</taxon>
        <taxon>Metazoa</taxon>
        <taxon>Chordata</taxon>
        <taxon>Craniata</taxon>
        <taxon>Vertebrata</taxon>
        <taxon>Euteleostomi</taxon>
        <taxon>Mammalia</taxon>
        <taxon>Eutheria</taxon>
        <taxon>Euarchontoglires</taxon>
        <taxon>Glires</taxon>
        <taxon>Rodentia</taxon>
        <taxon>Castorimorpha</taxon>
        <taxon>Heteromyidae</taxon>
        <taxon>Dipodomyinae</taxon>
        <taxon>Dipodomys</taxon>
    </lineage>
</organism>
<keyword evidence="1" id="KW-0863">Zinc-finger</keyword>
<keyword evidence="1" id="KW-0862">Zinc</keyword>
<dbReference type="GO" id="GO:0005634">
    <property type="term" value="C:nucleus"/>
    <property type="evidence" value="ECO:0007669"/>
    <property type="project" value="TreeGrafter"/>
</dbReference>
<dbReference type="InParanoid" id="A0A1S3FGQ7"/>
<dbReference type="OrthoDB" id="115435at2759"/>
<sequence>MASILAHVGANRGQNAAMPPWAHSLLRSLGRSLGPLMAYIAERNLKLFSGKAVPVPGEETFENWLIQVNGVLPDWNIPEEEKLKRLMKTLRGPAREVMRLLQAANPNLSVADFLQAMKLVFGESESTVTAHGKFVNTLQAEGEKASLYVIRLEVQLQNAIQAGVLCERDANQTRLHQFLVGAELSRDLHCRLKGLLRVYANEPEQLPDFLELIRMIREEEDWDDTFITPKQPKRSESEVENVSSPVIFEDNSQIAMSSADCNVIEIDDTQDDSDEDVILIESEDPPLSSLASPPIPDIYQDQVLLIDSPSTSATQSPSTSHGDGRRARKRKHTRGCTSCGEEGHSKETCDNSNKTQVFENLIITLQELTHREQGPRPVKTYGPCELQYGAGPQP</sequence>
<proteinExistence type="predicted"/>
<dbReference type="Pfam" id="PF14893">
    <property type="entry name" value="PNMA"/>
    <property type="match status" value="1"/>
</dbReference>
<keyword evidence="1" id="KW-0479">Metal-binding</keyword>
<dbReference type="GO" id="GO:0008270">
    <property type="term" value="F:zinc ion binding"/>
    <property type="evidence" value="ECO:0007669"/>
    <property type="project" value="UniProtKB-KW"/>
</dbReference>
<dbReference type="GO" id="GO:0003676">
    <property type="term" value="F:nucleic acid binding"/>
    <property type="evidence" value="ECO:0007669"/>
    <property type="project" value="InterPro"/>
</dbReference>
<keyword evidence="4" id="KW-1185">Reference proteome</keyword>
<dbReference type="InterPro" id="IPR001878">
    <property type="entry name" value="Znf_CCHC"/>
</dbReference>
<evidence type="ECO:0000256" key="2">
    <source>
        <dbReference type="SAM" id="MobiDB-lite"/>
    </source>
</evidence>
<dbReference type="PANTHER" id="PTHR23095">
    <property type="entry name" value="PARANEOPLASTIC ANTIGEN"/>
    <property type="match status" value="1"/>
</dbReference>
<protein>
    <submittedName>
        <fullName evidence="5">Zinc finger CCHC domain-containing protein 12</fullName>
    </submittedName>
</protein>
<evidence type="ECO:0000256" key="1">
    <source>
        <dbReference type="PROSITE-ProRule" id="PRU00047"/>
    </source>
</evidence>
<gene>
    <name evidence="5" type="primary">Zcchc12</name>
</gene>
<name>A0A1S3FGQ7_DIPOR</name>
<feature type="region of interest" description="Disordered" evidence="2">
    <location>
        <begin position="370"/>
        <end position="394"/>
    </location>
</feature>
<dbReference type="InterPro" id="IPR026523">
    <property type="entry name" value="PNMA"/>
</dbReference>
<dbReference type="CTD" id="170261"/>
<evidence type="ECO:0000259" key="3">
    <source>
        <dbReference type="PROSITE" id="PS50158"/>
    </source>
</evidence>